<name>A0A3E2NPN6_9SPHI</name>
<dbReference type="OrthoDB" id="794173at2"/>
<dbReference type="AlphaFoldDB" id="A0A3E2NPN6"/>
<dbReference type="EMBL" id="QWDE01000002">
    <property type="protein sequence ID" value="RFZ82850.1"/>
    <property type="molecule type" value="Genomic_DNA"/>
</dbReference>
<protein>
    <submittedName>
        <fullName evidence="1">DUF4920 domain-containing protein</fullName>
    </submittedName>
</protein>
<keyword evidence="2" id="KW-1185">Reference proteome</keyword>
<proteinExistence type="predicted"/>
<dbReference type="Proteomes" id="UP000260823">
    <property type="component" value="Unassembled WGS sequence"/>
</dbReference>
<dbReference type="InterPro" id="IPR032577">
    <property type="entry name" value="DUF4920"/>
</dbReference>
<reference evidence="1 2" key="1">
    <citation type="submission" date="2018-08" db="EMBL/GenBank/DDBJ databases">
        <title>Mucilaginibacter terrae sp. nov., isolated from manganese diggings.</title>
        <authorList>
            <person name="Huang Y."/>
            <person name="Zhou Z."/>
        </authorList>
    </citation>
    <scope>NUCLEOTIDE SEQUENCE [LARGE SCALE GENOMIC DNA]</scope>
    <source>
        <strain evidence="1 2">ZH6</strain>
    </source>
</reference>
<sequence>MHMRGIKVLLVGVQVLIAATLFAQKPPPLPHGMVFGIKPAGIGPTNATTIESDMQRKTRVTAALRGRIIKVTKPKGGWFEMDGGNGRIIQAHFKDYNILLPTALRGRIVIIQGVALKQFIADDLQHFAGDTVSGKKQHKVNTSASHRINFEVTGLIVDE</sequence>
<dbReference type="Pfam" id="PF16267">
    <property type="entry name" value="DUF4920"/>
    <property type="match status" value="1"/>
</dbReference>
<organism evidence="1 2">
    <name type="scientific">Mucilaginibacter terrenus</name>
    <dbReference type="NCBI Taxonomy" id="2482727"/>
    <lineage>
        <taxon>Bacteria</taxon>
        <taxon>Pseudomonadati</taxon>
        <taxon>Bacteroidota</taxon>
        <taxon>Sphingobacteriia</taxon>
        <taxon>Sphingobacteriales</taxon>
        <taxon>Sphingobacteriaceae</taxon>
        <taxon>Mucilaginibacter</taxon>
    </lineage>
</organism>
<evidence type="ECO:0000313" key="2">
    <source>
        <dbReference type="Proteomes" id="UP000260823"/>
    </source>
</evidence>
<evidence type="ECO:0000313" key="1">
    <source>
        <dbReference type="EMBL" id="RFZ82850.1"/>
    </source>
</evidence>
<gene>
    <name evidence="1" type="ORF">DYU05_11850</name>
</gene>
<accession>A0A3E2NPN6</accession>
<comment type="caution">
    <text evidence="1">The sequence shown here is derived from an EMBL/GenBank/DDBJ whole genome shotgun (WGS) entry which is preliminary data.</text>
</comment>